<evidence type="ECO:0000313" key="1">
    <source>
        <dbReference type="EMBL" id="WAS98138.1"/>
    </source>
</evidence>
<dbReference type="PANTHER" id="PTHR13696">
    <property type="entry name" value="P-LOOP CONTAINING NUCLEOSIDE TRIPHOSPHATE HYDROLASE"/>
    <property type="match status" value="1"/>
</dbReference>
<sequence length="570" mass="60732">MQTPSFVAFGSAHGGVGRTLAVWGVGRVLAARGLRVLLVDVDLESPGLTRLVAHDCEGIVEWAAARGSGTEQALVERCVAIAEGLKVLPAGRLDAAYWDRLEAWTRGERSAVWEELRGAIAAAGIADVVLVDVAAGSSRVSEKIVRAVADRAVLFTALNRQHVAGTAELARRCGEAGVPTRVVGSLLPLGEDELRAAREAAAREAGLELSLVIPQHPRVALDERACERGPVFAAHVELARAVVVDAGFEVRSILRALEAAIAEEAWPRVLSLLRLARVVEPGGEPLTATLAWLREHTAPADATDPVFALLAEALPADSPTHASFATALHRTENPRARGFYERFLAGAPDHADMLGNFAAFLSDVCGEHDLAETYYERALAADDEDADHRGNYANFLALVRGDRSRADACYRETIARAPEDAHHLGNYANFRVSAFADVAGAEALYRRALAVEPDDCNLLGNFARLLFAEGRAEEGREPLARALDASEPGSALRCELCFYALAHAPELCPDATSQLLAALTAGVRSPGWDLAANVARARRDGHPQPELLAALAKVIADEAPLAVLDALPRA</sequence>
<dbReference type="Gene3D" id="3.40.50.300">
    <property type="entry name" value="P-loop containing nucleotide triphosphate hydrolases"/>
    <property type="match status" value="1"/>
</dbReference>
<proteinExistence type="predicted"/>
<dbReference type="Pfam" id="PF06564">
    <property type="entry name" value="CBP_BcsQ"/>
    <property type="match status" value="1"/>
</dbReference>
<dbReference type="PANTHER" id="PTHR13696:SF52">
    <property type="entry name" value="PARA FAMILY PROTEIN CT_582"/>
    <property type="match status" value="1"/>
</dbReference>
<dbReference type="RefSeq" id="WP_269040505.1">
    <property type="nucleotide sequence ID" value="NZ_CP114040.1"/>
</dbReference>
<keyword evidence="2" id="KW-1185">Reference proteome</keyword>
<reference evidence="1" key="1">
    <citation type="submission" date="2022-11" db="EMBL/GenBank/DDBJ databases">
        <title>Minimal conservation of predation-associated metabolite biosynthetic gene clusters underscores biosynthetic potential of Myxococcota including descriptions for ten novel species: Archangium lansinium sp. nov., Myxococcus landrumus sp. nov., Nannocystis bai.</title>
        <authorList>
            <person name="Ahearne A."/>
            <person name="Stevens C."/>
            <person name="Dowd S."/>
        </authorList>
    </citation>
    <scope>NUCLEOTIDE SEQUENCE</scope>
    <source>
        <strain evidence="1">Fl3</strain>
    </source>
</reference>
<name>A0ABY7HFS7_9BACT</name>
<dbReference type="NCBIfam" id="NF047398">
    <property type="entry name" value="AAA_KGGVGR"/>
    <property type="match status" value="1"/>
</dbReference>
<dbReference type="SUPFAM" id="SSF52540">
    <property type="entry name" value="P-loop containing nucleoside triphosphate hydrolases"/>
    <property type="match status" value="1"/>
</dbReference>
<dbReference type="Gene3D" id="1.25.40.10">
    <property type="entry name" value="Tetratricopeptide repeat domain"/>
    <property type="match status" value="1"/>
</dbReference>
<dbReference type="InterPro" id="IPR017746">
    <property type="entry name" value="Cellulose_synthase_operon_BcsQ"/>
</dbReference>
<evidence type="ECO:0000313" key="2">
    <source>
        <dbReference type="Proteomes" id="UP001164459"/>
    </source>
</evidence>
<accession>A0ABY7HFS7</accession>
<dbReference type="SUPFAM" id="SSF48452">
    <property type="entry name" value="TPR-like"/>
    <property type="match status" value="1"/>
</dbReference>
<dbReference type="InterPro" id="IPR050678">
    <property type="entry name" value="DNA_Partitioning_ATPase"/>
</dbReference>
<dbReference type="EMBL" id="CP114040">
    <property type="protein sequence ID" value="WAS98138.1"/>
    <property type="molecule type" value="Genomic_DNA"/>
</dbReference>
<organism evidence="1 2">
    <name type="scientific">Nannocystis punicea</name>
    <dbReference type="NCBI Taxonomy" id="2995304"/>
    <lineage>
        <taxon>Bacteria</taxon>
        <taxon>Pseudomonadati</taxon>
        <taxon>Myxococcota</taxon>
        <taxon>Polyangia</taxon>
        <taxon>Nannocystales</taxon>
        <taxon>Nannocystaceae</taxon>
        <taxon>Nannocystis</taxon>
    </lineage>
</organism>
<protein>
    <submittedName>
        <fullName evidence="1">Uncharacterized protein</fullName>
    </submittedName>
</protein>
<dbReference type="InterPro" id="IPR011990">
    <property type="entry name" value="TPR-like_helical_dom_sf"/>
</dbReference>
<dbReference type="InterPro" id="IPR027417">
    <property type="entry name" value="P-loop_NTPase"/>
</dbReference>
<gene>
    <name evidence="1" type="ORF">O0S08_18520</name>
</gene>
<dbReference type="Proteomes" id="UP001164459">
    <property type="component" value="Chromosome"/>
</dbReference>